<dbReference type="GO" id="GO:0008270">
    <property type="term" value="F:zinc ion binding"/>
    <property type="evidence" value="ECO:0007669"/>
    <property type="project" value="UniProtKB-KW"/>
</dbReference>
<keyword evidence="3" id="KW-0862">Zinc</keyword>
<dbReference type="SMART" id="SM00028">
    <property type="entry name" value="TPR"/>
    <property type="match status" value="2"/>
</dbReference>
<evidence type="ECO:0000259" key="7">
    <source>
        <dbReference type="PROSITE" id="PS51787"/>
    </source>
</evidence>
<feature type="region of interest" description="Disordered" evidence="5">
    <location>
        <begin position="161"/>
        <end position="199"/>
    </location>
</feature>
<evidence type="ECO:0000256" key="1">
    <source>
        <dbReference type="ARBA" id="ARBA00022723"/>
    </source>
</evidence>
<name>A0A423SLV1_PENVA</name>
<dbReference type="SMART" id="SM00464">
    <property type="entry name" value="LON"/>
    <property type="match status" value="1"/>
</dbReference>
<dbReference type="STRING" id="6689.A0A423SLV1"/>
<gene>
    <name evidence="8" type="ORF">C7M84_016902</name>
</gene>
<dbReference type="Proteomes" id="UP000283509">
    <property type="component" value="Unassembled WGS sequence"/>
</dbReference>
<evidence type="ECO:0000313" key="8">
    <source>
        <dbReference type="EMBL" id="ROT65151.1"/>
    </source>
</evidence>
<keyword evidence="1" id="KW-0479">Metal-binding</keyword>
<organism evidence="8 9">
    <name type="scientific">Penaeus vannamei</name>
    <name type="common">Whiteleg shrimp</name>
    <name type="synonym">Litopenaeus vannamei</name>
    <dbReference type="NCBI Taxonomy" id="6689"/>
    <lineage>
        <taxon>Eukaryota</taxon>
        <taxon>Metazoa</taxon>
        <taxon>Ecdysozoa</taxon>
        <taxon>Arthropoda</taxon>
        <taxon>Crustacea</taxon>
        <taxon>Multicrustacea</taxon>
        <taxon>Malacostraca</taxon>
        <taxon>Eumalacostraca</taxon>
        <taxon>Eucarida</taxon>
        <taxon>Decapoda</taxon>
        <taxon>Dendrobranchiata</taxon>
        <taxon>Penaeoidea</taxon>
        <taxon>Penaeidae</taxon>
        <taxon>Penaeus</taxon>
    </lineage>
</organism>
<dbReference type="InterPro" id="IPR046336">
    <property type="entry name" value="Lon_prtase_N_sf"/>
</dbReference>
<dbReference type="PANTHER" id="PTHR23327">
    <property type="entry name" value="RING FINGER PROTEIN 127"/>
    <property type="match status" value="1"/>
</dbReference>
<feature type="domain" description="Lon N-terminal" evidence="7">
    <location>
        <begin position="333"/>
        <end position="537"/>
    </location>
</feature>
<keyword evidence="9" id="KW-1185">Reference proteome</keyword>
<dbReference type="GO" id="GO:0061630">
    <property type="term" value="F:ubiquitin protein ligase activity"/>
    <property type="evidence" value="ECO:0007669"/>
    <property type="project" value="TreeGrafter"/>
</dbReference>
<evidence type="ECO:0000256" key="3">
    <source>
        <dbReference type="ARBA" id="ARBA00022833"/>
    </source>
</evidence>
<evidence type="ECO:0000256" key="4">
    <source>
        <dbReference type="PROSITE-ProRule" id="PRU00175"/>
    </source>
</evidence>
<dbReference type="InterPro" id="IPR013083">
    <property type="entry name" value="Znf_RING/FYVE/PHD"/>
</dbReference>
<dbReference type="SMART" id="SM00184">
    <property type="entry name" value="RING"/>
    <property type="match status" value="1"/>
</dbReference>
<dbReference type="PANTHER" id="PTHR23327:SF42">
    <property type="entry name" value="LON PEPTIDASE N-TERMINAL DOMAIN AND RING FINGER PROTEIN C14F5.10C"/>
    <property type="match status" value="1"/>
</dbReference>
<sequence>MHCRRPRRIPLLGPLRAFRFIWSRVAFPAPDGAAERKGDCESGFLLSLGFPPNDHLLLSNRSHVLHTLGRAEEALSDAEAAIRCRPEWAKGYFRRAMALISLGRFEDALVSLLQCAVLEEPDSLRSIKDEITKALHRLLVKLTNRRRVSLEGRGNCLNGYNRLSPALSDPSIPPESDSEDSEDSEDGRRKHPSGVAARPVEEEMQLRKLMDKYRHEIERSRKSSTGYVRHIDLSNVEKNDFECTLCYRFLYQPVTTPCGHSFCRTCLDRCLDHSTNCPLCKTSIKVCLSERSPTVTEFVHHAMEVVMPNECLDRRRQHDEELDELAAAGKDPHHEIPVFIATLAIPTITCPLHVFEPRYRLMIRRCMESGTREFGMCMPMETAENGYADYGTILEIRDVEYTPDGRAIVNTVGSRRFKIVSKSARDGYNTAAVEFLEDNVVPTAKLGESRQLHDTVHTLASRWFESIEPMTKRRILSHYGHMPSVEGEYWTLSNGPAWMWWIVAILPLDPRIQLSILRETSLVRRLEVLHRILRCVMAQQRSRQNGAVSQ</sequence>
<reference evidence="8 9" key="1">
    <citation type="submission" date="2018-04" db="EMBL/GenBank/DDBJ databases">
        <authorList>
            <person name="Zhang X."/>
            <person name="Yuan J."/>
            <person name="Li F."/>
            <person name="Xiang J."/>
        </authorList>
    </citation>
    <scope>NUCLEOTIDE SEQUENCE [LARGE SCALE GENOMIC DNA]</scope>
    <source>
        <tissue evidence="8">Muscle</tissue>
    </source>
</reference>
<dbReference type="GO" id="GO:0005737">
    <property type="term" value="C:cytoplasm"/>
    <property type="evidence" value="ECO:0007669"/>
    <property type="project" value="UniProtKB-ARBA"/>
</dbReference>
<dbReference type="SUPFAM" id="SSF48452">
    <property type="entry name" value="TPR-like"/>
    <property type="match status" value="1"/>
</dbReference>
<dbReference type="Gene3D" id="3.30.40.10">
    <property type="entry name" value="Zinc/RING finger domain, C3HC4 (zinc finger)"/>
    <property type="match status" value="1"/>
</dbReference>
<dbReference type="Gene3D" id="2.30.130.40">
    <property type="entry name" value="LON domain-like"/>
    <property type="match status" value="1"/>
</dbReference>
<evidence type="ECO:0000313" key="9">
    <source>
        <dbReference type="Proteomes" id="UP000283509"/>
    </source>
</evidence>
<dbReference type="Gene3D" id="1.25.40.10">
    <property type="entry name" value="Tetratricopeptide repeat domain"/>
    <property type="match status" value="1"/>
</dbReference>
<dbReference type="InterPro" id="IPR003111">
    <property type="entry name" value="Lon_prtase_N"/>
</dbReference>
<dbReference type="Pfam" id="PF13923">
    <property type="entry name" value="zf-C3HC4_2"/>
    <property type="match status" value="1"/>
</dbReference>
<keyword evidence="2 4" id="KW-0863">Zinc-finger</keyword>
<dbReference type="InterPro" id="IPR001841">
    <property type="entry name" value="Znf_RING"/>
</dbReference>
<feature type="domain" description="RING-type" evidence="6">
    <location>
        <begin position="243"/>
        <end position="281"/>
    </location>
</feature>
<dbReference type="InterPro" id="IPR011990">
    <property type="entry name" value="TPR-like_helical_dom_sf"/>
</dbReference>
<comment type="caution">
    <text evidence="8">The sequence shown here is derived from an EMBL/GenBank/DDBJ whole genome shotgun (WGS) entry which is preliminary data.</text>
</comment>
<dbReference type="InterPro" id="IPR015947">
    <property type="entry name" value="PUA-like_sf"/>
</dbReference>
<dbReference type="AlphaFoldDB" id="A0A423SLV1"/>
<proteinExistence type="predicted"/>
<dbReference type="SUPFAM" id="SSF88697">
    <property type="entry name" value="PUA domain-like"/>
    <property type="match status" value="1"/>
</dbReference>
<evidence type="ECO:0000259" key="6">
    <source>
        <dbReference type="PROSITE" id="PS50089"/>
    </source>
</evidence>
<dbReference type="CDD" id="cd16514">
    <property type="entry name" value="RING-HC_LONFs_rpt2"/>
    <property type="match status" value="1"/>
</dbReference>
<dbReference type="PROSITE" id="PS51787">
    <property type="entry name" value="LON_N"/>
    <property type="match status" value="1"/>
</dbReference>
<dbReference type="OrthoDB" id="264917at2759"/>
<feature type="compositionally biased region" description="Acidic residues" evidence="5">
    <location>
        <begin position="176"/>
        <end position="185"/>
    </location>
</feature>
<dbReference type="SUPFAM" id="SSF57850">
    <property type="entry name" value="RING/U-box"/>
    <property type="match status" value="1"/>
</dbReference>
<protein>
    <submittedName>
        <fullName evidence="8">Putative LON peptidase N-terminal domain and RING finger protein 3 isoform X2</fullName>
    </submittedName>
</protein>
<dbReference type="InterPro" id="IPR019734">
    <property type="entry name" value="TPR_rpt"/>
</dbReference>
<reference evidence="8 9" key="2">
    <citation type="submission" date="2019-01" db="EMBL/GenBank/DDBJ databases">
        <title>The decoding of complex shrimp genome reveals the adaptation for benthos swimmer, frequently molting mechanism and breeding impact on genome.</title>
        <authorList>
            <person name="Sun Y."/>
            <person name="Gao Y."/>
            <person name="Yu Y."/>
        </authorList>
    </citation>
    <scope>NUCLEOTIDE SEQUENCE [LARGE SCALE GENOMIC DNA]</scope>
    <source>
        <tissue evidence="8">Muscle</tissue>
    </source>
</reference>
<dbReference type="PROSITE" id="PS50089">
    <property type="entry name" value="ZF_RING_2"/>
    <property type="match status" value="1"/>
</dbReference>
<accession>A0A423SLV1</accession>
<dbReference type="PROSITE" id="PS00518">
    <property type="entry name" value="ZF_RING_1"/>
    <property type="match status" value="1"/>
</dbReference>
<evidence type="ECO:0000256" key="5">
    <source>
        <dbReference type="SAM" id="MobiDB-lite"/>
    </source>
</evidence>
<dbReference type="Pfam" id="PF02190">
    <property type="entry name" value="LON_substr_bdg"/>
    <property type="match status" value="1"/>
</dbReference>
<dbReference type="EMBL" id="QCYY01003133">
    <property type="protein sequence ID" value="ROT65151.1"/>
    <property type="molecule type" value="Genomic_DNA"/>
</dbReference>
<dbReference type="InterPro" id="IPR017907">
    <property type="entry name" value="Znf_RING_CS"/>
</dbReference>
<evidence type="ECO:0000256" key="2">
    <source>
        <dbReference type="ARBA" id="ARBA00022771"/>
    </source>
</evidence>